<feature type="transmembrane region" description="Helical" evidence="1">
    <location>
        <begin position="92"/>
        <end position="120"/>
    </location>
</feature>
<feature type="transmembrane region" description="Helical" evidence="1">
    <location>
        <begin position="155"/>
        <end position="175"/>
    </location>
</feature>
<proteinExistence type="predicted"/>
<gene>
    <name evidence="2" type="ORF">GKE48_07235</name>
</gene>
<keyword evidence="1" id="KW-1133">Transmembrane helix</keyword>
<accession>A0A7C9H2T7</accession>
<dbReference type="Proteomes" id="UP000481964">
    <property type="component" value="Unassembled WGS sequence"/>
</dbReference>
<feature type="transmembrane region" description="Helical" evidence="1">
    <location>
        <begin position="182"/>
        <end position="203"/>
    </location>
</feature>
<dbReference type="EMBL" id="WKRD01000005">
    <property type="protein sequence ID" value="MSC57238.1"/>
    <property type="molecule type" value="Genomic_DNA"/>
</dbReference>
<sequence length="254" mass="29023">MWNELRRRYVNTEMLFWLAGAVISQEVLLTIFLRSLQRNASGTPCVLDVLTCMSQNYVFPLMMIIAAVCNQRMMKCDRDPMIILKYSSRAGIYLWQSICTIVYSAVLSLIYELAAIAYAATKFDVFFNWNSYSSYKLMNMDVLPAGQVTSIQVMFAYWILMALMIAITCFIGIIFEIIFSSDVISGVAVIIFAGVDIFIPLTYHKMIIFGAAWYSYGECARKLGIAALIMAVLIIAGLILQRKREYYEYKKEDE</sequence>
<evidence type="ECO:0008006" key="4">
    <source>
        <dbReference type="Google" id="ProtNLM"/>
    </source>
</evidence>
<reference evidence="2 3" key="1">
    <citation type="journal article" date="2019" name="Nat. Med.">
        <title>A library of human gut bacterial isolates paired with longitudinal multiomics data enables mechanistic microbiome research.</title>
        <authorList>
            <person name="Poyet M."/>
            <person name="Groussin M."/>
            <person name="Gibbons S.M."/>
            <person name="Avila-Pacheco J."/>
            <person name="Jiang X."/>
            <person name="Kearney S.M."/>
            <person name="Perrotta A.R."/>
            <person name="Berdy B."/>
            <person name="Zhao S."/>
            <person name="Lieberman T.D."/>
            <person name="Swanson P.K."/>
            <person name="Smith M."/>
            <person name="Roesemann S."/>
            <person name="Alexander J.E."/>
            <person name="Rich S.A."/>
            <person name="Livny J."/>
            <person name="Vlamakis H."/>
            <person name="Clish C."/>
            <person name="Bullock K."/>
            <person name="Deik A."/>
            <person name="Scott J."/>
            <person name="Pierce K.A."/>
            <person name="Xavier R.J."/>
            <person name="Alm E.J."/>
        </authorList>
    </citation>
    <scope>NUCLEOTIDE SEQUENCE [LARGE SCALE GENOMIC DNA]</scope>
    <source>
        <strain evidence="2 3">BIOML-A1</strain>
    </source>
</reference>
<dbReference type="AlphaFoldDB" id="A0A7C9H2T7"/>
<keyword evidence="1" id="KW-0812">Transmembrane</keyword>
<protein>
    <recommendedName>
        <fullName evidence="4">ABC-2 family transporter protein</fullName>
    </recommendedName>
</protein>
<keyword evidence="1" id="KW-0472">Membrane</keyword>
<evidence type="ECO:0000313" key="3">
    <source>
        <dbReference type="Proteomes" id="UP000481964"/>
    </source>
</evidence>
<feature type="transmembrane region" description="Helical" evidence="1">
    <location>
        <begin position="223"/>
        <end position="240"/>
    </location>
</feature>
<evidence type="ECO:0000313" key="2">
    <source>
        <dbReference type="EMBL" id="MSC57238.1"/>
    </source>
</evidence>
<organism evidence="2 3">
    <name type="scientific">Lachnospira eligens</name>
    <dbReference type="NCBI Taxonomy" id="39485"/>
    <lineage>
        <taxon>Bacteria</taxon>
        <taxon>Bacillati</taxon>
        <taxon>Bacillota</taxon>
        <taxon>Clostridia</taxon>
        <taxon>Lachnospirales</taxon>
        <taxon>Lachnospiraceae</taxon>
        <taxon>Lachnospira</taxon>
    </lineage>
</organism>
<dbReference type="RefSeq" id="WP_154300770.1">
    <property type="nucleotide sequence ID" value="NZ_DAWDXY010000029.1"/>
</dbReference>
<feature type="transmembrane region" description="Helical" evidence="1">
    <location>
        <begin position="14"/>
        <end position="33"/>
    </location>
</feature>
<comment type="caution">
    <text evidence="2">The sequence shown here is derived from an EMBL/GenBank/DDBJ whole genome shotgun (WGS) entry which is preliminary data.</text>
</comment>
<feature type="transmembrane region" description="Helical" evidence="1">
    <location>
        <begin position="53"/>
        <end position="71"/>
    </location>
</feature>
<name>A0A7C9H2T7_9FIRM</name>
<evidence type="ECO:0000256" key="1">
    <source>
        <dbReference type="SAM" id="Phobius"/>
    </source>
</evidence>